<organism evidence="2 3">
    <name type="scientific">Aphis craccivora</name>
    <name type="common">Cowpea aphid</name>
    <dbReference type="NCBI Taxonomy" id="307492"/>
    <lineage>
        <taxon>Eukaryota</taxon>
        <taxon>Metazoa</taxon>
        <taxon>Ecdysozoa</taxon>
        <taxon>Arthropoda</taxon>
        <taxon>Hexapoda</taxon>
        <taxon>Insecta</taxon>
        <taxon>Pterygota</taxon>
        <taxon>Neoptera</taxon>
        <taxon>Paraneoptera</taxon>
        <taxon>Hemiptera</taxon>
        <taxon>Sternorrhyncha</taxon>
        <taxon>Aphidomorpha</taxon>
        <taxon>Aphidoidea</taxon>
        <taxon>Aphididae</taxon>
        <taxon>Aphidini</taxon>
        <taxon>Aphis</taxon>
        <taxon>Aphis</taxon>
    </lineage>
</organism>
<evidence type="ECO:0000313" key="2">
    <source>
        <dbReference type="EMBL" id="KAF0765655.1"/>
    </source>
</evidence>
<evidence type="ECO:0000313" key="3">
    <source>
        <dbReference type="Proteomes" id="UP000478052"/>
    </source>
</evidence>
<evidence type="ECO:0000256" key="1">
    <source>
        <dbReference type="SAM" id="MobiDB-lite"/>
    </source>
</evidence>
<protein>
    <submittedName>
        <fullName evidence="2">Uncharacterized protein</fullName>
    </submittedName>
</protein>
<reference evidence="2 3" key="1">
    <citation type="submission" date="2019-08" db="EMBL/GenBank/DDBJ databases">
        <title>Whole genome of Aphis craccivora.</title>
        <authorList>
            <person name="Voronova N.V."/>
            <person name="Shulinski R.S."/>
            <person name="Bandarenka Y.V."/>
            <person name="Zhorov D.G."/>
            <person name="Warner D."/>
        </authorList>
    </citation>
    <scope>NUCLEOTIDE SEQUENCE [LARGE SCALE GENOMIC DNA]</scope>
    <source>
        <strain evidence="2">180601</strain>
        <tissue evidence="2">Whole Body</tissue>
    </source>
</reference>
<sequence length="199" mass="23124">MAESNTEHIDENTEEKSKNLKSTIQYTIFPDYQNEELLYPNEKLELFKKRLEIVRSRVDDDNFKINLSPLRRPVDNSPLHEVYKNVINKDSFSMLASILDRENNVNSIISTENQIIKSTENNVKSVFDENANIQNSKIPLNIEKTNQIKSQEIDKNAKKSLNVTQDEKKKKIASTKNTRSLKKKTNQRNKIVSVDKTKK</sequence>
<dbReference type="Proteomes" id="UP000478052">
    <property type="component" value="Unassembled WGS sequence"/>
</dbReference>
<proteinExistence type="predicted"/>
<comment type="caution">
    <text evidence="2">The sequence shown here is derived from an EMBL/GenBank/DDBJ whole genome shotgun (WGS) entry which is preliminary data.</text>
</comment>
<dbReference type="AlphaFoldDB" id="A0A6G0Z4V0"/>
<name>A0A6G0Z4V0_APHCR</name>
<accession>A0A6G0Z4V0</accession>
<keyword evidence="3" id="KW-1185">Reference proteome</keyword>
<dbReference type="OrthoDB" id="6619008at2759"/>
<feature type="region of interest" description="Disordered" evidence="1">
    <location>
        <begin position="156"/>
        <end position="199"/>
    </location>
</feature>
<gene>
    <name evidence="2" type="ORF">FWK35_00010024</name>
</gene>
<dbReference type="EMBL" id="VUJU01001353">
    <property type="protein sequence ID" value="KAF0765655.1"/>
    <property type="molecule type" value="Genomic_DNA"/>
</dbReference>